<dbReference type="InterPro" id="IPR051678">
    <property type="entry name" value="AGP_Transferase"/>
</dbReference>
<accession>A0ABR5J5W0</accession>
<reference evidence="2 3" key="1">
    <citation type="submission" date="2015-07" db="EMBL/GenBank/DDBJ databases">
        <authorList>
            <person name="Ju K.-S."/>
            <person name="Doroghazi J.R."/>
            <person name="Metcalf W.W."/>
        </authorList>
    </citation>
    <scope>NUCLEOTIDE SEQUENCE [LARGE SCALE GENOMIC DNA]</scope>
    <source>
        <strain evidence="2 3">NRRL B-3589</strain>
    </source>
</reference>
<dbReference type="Proteomes" id="UP000037020">
    <property type="component" value="Unassembled WGS sequence"/>
</dbReference>
<dbReference type="CDD" id="cd05155">
    <property type="entry name" value="APH_ChoK_like_1"/>
    <property type="match status" value="1"/>
</dbReference>
<gene>
    <name evidence="2" type="ORF">ADK38_17785</name>
</gene>
<dbReference type="Gene3D" id="3.30.200.20">
    <property type="entry name" value="Phosphorylase Kinase, domain 1"/>
    <property type="match status" value="1"/>
</dbReference>
<proteinExistence type="predicted"/>
<comment type="caution">
    <text evidence="2">The sequence shown here is derived from an EMBL/GenBank/DDBJ whole genome shotgun (WGS) entry which is preliminary data.</text>
</comment>
<dbReference type="Pfam" id="PF01636">
    <property type="entry name" value="APH"/>
    <property type="match status" value="1"/>
</dbReference>
<sequence>MTESETESGAEPGAETEIEIEITADLVRDLLREQHPDLAGRAVREVAGGWGNQMWRLGDDLAVRMPRRGSAADLLRKECRWLPVLAPRLPLPVPEPVRTGEPSARFPKPWAVMTWVPGEPLDRASISRGDHAAETLADFLTALHVAAPDDAPASEDRGGHPKNCTEGFDHFFHAVVPDGLADDVRAVWDDAVAAPEWEGPPLWVHGDLHPANVVVSDGTLAGVIDFDSVFAGDPAWDLAAAWVVLPDGAAAPFFDAYGQADEGTIRRARGLAALKSLLLMLIGQNGDRGLPGGKPAWGPAGRAALDRVLRDRVR</sequence>
<dbReference type="InterPro" id="IPR011009">
    <property type="entry name" value="Kinase-like_dom_sf"/>
</dbReference>
<evidence type="ECO:0000259" key="1">
    <source>
        <dbReference type="Pfam" id="PF01636"/>
    </source>
</evidence>
<feature type="domain" description="Aminoglycoside phosphotransferase" evidence="1">
    <location>
        <begin position="43"/>
        <end position="271"/>
    </location>
</feature>
<dbReference type="PANTHER" id="PTHR21310">
    <property type="entry name" value="AMINOGLYCOSIDE PHOSPHOTRANSFERASE-RELATED-RELATED"/>
    <property type="match status" value="1"/>
</dbReference>
<dbReference type="EMBL" id="LGUT01001508">
    <property type="protein sequence ID" value="KOG88799.1"/>
    <property type="molecule type" value="Genomic_DNA"/>
</dbReference>
<evidence type="ECO:0000313" key="2">
    <source>
        <dbReference type="EMBL" id="KOG88799.1"/>
    </source>
</evidence>
<organism evidence="2 3">
    <name type="scientific">Streptomyces varsoviensis</name>
    <dbReference type="NCBI Taxonomy" id="67373"/>
    <lineage>
        <taxon>Bacteria</taxon>
        <taxon>Bacillati</taxon>
        <taxon>Actinomycetota</taxon>
        <taxon>Actinomycetes</taxon>
        <taxon>Kitasatosporales</taxon>
        <taxon>Streptomycetaceae</taxon>
        <taxon>Streptomyces</taxon>
    </lineage>
</organism>
<dbReference type="InterPro" id="IPR002575">
    <property type="entry name" value="Aminoglycoside_PTrfase"/>
</dbReference>
<dbReference type="SUPFAM" id="SSF56112">
    <property type="entry name" value="Protein kinase-like (PK-like)"/>
    <property type="match status" value="1"/>
</dbReference>
<dbReference type="PANTHER" id="PTHR21310:SF42">
    <property type="entry name" value="BIFUNCTIONAL AAC_APH"/>
    <property type="match status" value="1"/>
</dbReference>
<keyword evidence="3" id="KW-1185">Reference proteome</keyword>
<dbReference type="Gene3D" id="3.90.1200.10">
    <property type="match status" value="1"/>
</dbReference>
<dbReference type="RefSeq" id="WP_037964368.1">
    <property type="nucleotide sequence ID" value="NZ_JBIRHZ010000005.1"/>
</dbReference>
<protein>
    <submittedName>
        <fullName evidence="2">Aminoglycoside phosphotransferase</fullName>
    </submittedName>
</protein>
<evidence type="ECO:0000313" key="3">
    <source>
        <dbReference type="Proteomes" id="UP000037020"/>
    </source>
</evidence>
<name>A0ABR5J5W0_9ACTN</name>